<dbReference type="AlphaFoldDB" id="A0A918RU12"/>
<organism evidence="1 2">
    <name type="scientific">Arenicella chitinivorans</name>
    <dbReference type="NCBI Taxonomy" id="1329800"/>
    <lineage>
        <taxon>Bacteria</taxon>
        <taxon>Pseudomonadati</taxon>
        <taxon>Pseudomonadota</taxon>
        <taxon>Gammaproteobacteria</taxon>
        <taxon>Arenicellales</taxon>
        <taxon>Arenicellaceae</taxon>
        <taxon>Arenicella</taxon>
    </lineage>
</organism>
<name>A0A918RU12_9GAMM</name>
<proteinExistence type="predicted"/>
<evidence type="ECO:0000313" key="2">
    <source>
        <dbReference type="Proteomes" id="UP000614811"/>
    </source>
</evidence>
<protein>
    <submittedName>
        <fullName evidence="1">Uncharacterized protein</fullName>
    </submittedName>
</protein>
<comment type="caution">
    <text evidence="1">The sequence shown here is derived from an EMBL/GenBank/DDBJ whole genome shotgun (WGS) entry which is preliminary data.</text>
</comment>
<reference evidence="1" key="2">
    <citation type="submission" date="2020-09" db="EMBL/GenBank/DDBJ databases">
        <authorList>
            <person name="Sun Q."/>
            <person name="Kim S."/>
        </authorList>
    </citation>
    <scope>NUCLEOTIDE SEQUENCE</scope>
    <source>
        <strain evidence="1">KCTC 12711</strain>
    </source>
</reference>
<gene>
    <name evidence="1" type="ORF">GCM10008090_20050</name>
</gene>
<keyword evidence="2" id="KW-1185">Reference proteome</keyword>
<sequence>MVALIANAKQYQHRQIKTFGYLAMSDELRLFLNREDALNGNYYHSVSIQQLTERDLQKIDACVNQYVSVAGTFDMKNNQLVFSQAVRFEGGDNNIYSQLVCNHNFNIRGQQ</sequence>
<dbReference type="Proteomes" id="UP000614811">
    <property type="component" value="Unassembled WGS sequence"/>
</dbReference>
<accession>A0A918RU12</accession>
<reference evidence="1" key="1">
    <citation type="journal article" date="2014" name="Int. J. Syst. Evol. Microbiol.">
        <title>Complete genome sequence of Corynebacterium casei LMG S-19264T (=DSM 44701T), isolated from a smear-ripened cheese.</title>
        <authorList>
            <consortium name="US DOE Joint Genome Institute (JGI-PGF)"/>
            <person name="Walter F."/>
            <person name="Albersmeier A."/>
            <person name="Kalinowski J."/>
            <person name="Ruckert C."/>
        </authorList>
    </citation>
    <scope>NUCLEOTIDE SEQUENCE</scope>
    <source>
        <strain evidence="1">KCTC 12711</strain>
    </source>
</reference>
<dbReference type="EMBL" id="BMXA01000003">
    <property type="protein sequence ID" value="GHA10435.1"/>
    <property type="molecule type" value="Genomic_DNA"/>
</dbReference>
<evidence type="ECO:0000313" key="1">
    <source>
        <dbReference type="EMBL" id="GHA10435.1"/>
    </source>
</evidence>